<evidence type="ECO:0000313" key="4">
    <source>
        <dbReference type="EMBL" id="ANY73835.1"/>
    </source>
</evidence>
<organism evidence="4">
    <name type="scientific">Paenibacillus ihbetae</name>
    <dbReference type="NCBI Taxonomy" id="1870820"/>
    <lineage>
        <taxon>Bacteria</taxon>
        <taxon>Bacillati</taxon>
        <taxon>Bacillota</taxon>
        <taxon>Bacilli</taxon>
        <taxon>Bacillales</taxon>
        <taxon>Paenibacillaceae</taxon>
        <taxon>Paenibacillus</taxon>
    </lineage>
</organism>
<dbReference type="InterPro" id="IPR047057">
    <property type="entry name" value="MerR_fam"/>
</dbReference>
<dbReference type="CDD" id="cd01107">
    <property type="entry name" value="HTH_BmrR"/>
    <property type="match status" value="1"/>
</dbReference>
<sequence length="301" mass="34343">MISLSTRLKNLHRKEAAYWMMKISAFAKVSGLSIKALRYYDELGLLKPAHVDEQSGYRYYAEEQLLTVKRIAAYKDQGFTLEQLRPFLEDNIRADAVRDRLSEKMKELQETVQSLQLQLDEVNSRMSRLEHIGTGNPAESFRTRKVPSQRVASIRDQIPRSQLCLLLDEITKYAALQGEEEAGQLIILWHDEAGGNADVADMEVALPITRDIPSNDRVRVYVLPELQTAASLLHHCDPYGYSCPVIPELKAWISSQRLVQSDREPIREIYLTSDKDIYGRKRPAELLIPLLGNAEYDPSIS</sequence>
<evidence type="ECO:0000256" key="2">
    <source>
        <dbReference type="SAM" id="Coils"/>
    </source>
</evidence>
<evidence type="ECO:0000256" key="1">
    <source>
        <dbReference type="ARBA" id="ARBA00023125"/>
    </source>
</evidence>
<accession>A0A1B2E1J4</accession>
<dbReference type="GO" id="GO:0003700">
    <property type="term" value="F:DNA-binding transcription factor activity"/>
    <property type="evidence" value="ECO:0007669"/>
    <property type="project" value="InterPro"/>
</dbReference>
<keyword evidence="1" id="KW-0238">DNA-binding</keyword>
<reference evidence="4" key="1">
    <citation type="submission" date="2016-08" db="EMBL/GenBank/DDBJ databases">
        <title>Complete Genome Seqeunce of Paenibacillus sp. nov. IHBB 9852 from high altitute lake of Indian trans-Himalayas.</title>
        <authorList>
            <person name="Kiran S."/>
            <person name="Swarnkar M.K."/>
            <person name="Rana A."/>
            <person name="Tewari R."/>
            <person name="Gulati A."/>
        </authorList>
    </citation>
    <scope>NUCLEOTIDE SEQUENCE [LARGE SCALE GENOMIC DNA]</scope>
    <source>
        <strain evidence="4">IHBB 9852</strain>
    </source>
</reference>
<dbReference type="SMART" id="SM00422">
    <property type="entry name" value="HTH_MERR"/>
    <property type="match status" value="1"/>
</dbReference>
<protein>
    <submittedName>
        <fullName evidence="4">MerR family transcriptional regulator</fullName>
    </submittedName>
</protein>
<dbReference type="SUPFAM" id="SSF46955">
    <property type="entry name" value="Putative DNA-binding domain"/>
    <property type="match status" value="1"/>
</dbReference>
<dbReference type="PANTHER" id="PTHR30204">
    <property type="entry name" value="REDOX-CYCLING DRUG-SENSING TRANSCRIPTIONAL ACTIVATOR SOXR"/>
    <property type="match status" value="1"/>
</dbReference>
<feature type="domain" description="HTH merR-type" evidence="3">
    <location>
        <begin position="20"/>
        <end position="90"/>
    </location>
</feature>
<evidence type="ECO:0000259" key="3">
    <source>
        <dbReference type="PROSITE" id="PS50937"/>
    </source>
</evidence>
<dbReference type="Gene3D" id="3.20.80.10">
    <property type="entry name" value="Regulatory factor, effector binding domain"/>
    <property type="match status" value="1"/>
</dbReference>
<proteinExistence type="predicted"/>
<dbReference type="Gene3D" id="1.10.1660.10">
    <property type="match status" value="1"/>
</dbReference>
<dbReference type="AlphaFoldDB" id="A0A1B2E1J4"/>
<dbReference type="GO" id="GO:0003677">
    <property type="term" value="F:DNA binding"/>
    <property type="evidence" value="ECO:0007669"/>
    <property type="project" value="UniProtKB-KW"/>
</dbReference>
<dbReference type="KEGG" id="pib:BBD41_15305"/>
<dbReference type="PANTHER" id="PTHR30204:SF97">
    <property type="entry name" value="MERR FAMILY REGULATORY PROTEIN"/>
    <property type="match status" value="1"/>
</dbReference>
<dbReference type="EMBL" id="CP016809">
    <property type="protein sequence ID" value="ANY73835.1"/>
    <property type="molecule type" value="Genomic_DNA"/>
</dbReference>
<feature type="coiled-coil region" evidence="2">
    <location>
        <begin position="91"/>
        <end position="132"/>
    </location>
</feature>
<dbReference type="InterPro" id="IPR009061">
    <property type="entry name" value="DNA-bd_dom_put_sf"/>
</dbReference>
<keyword evidence="2" id="KW-0175">Coiled coil</keyword>
<dbReference type="Pfam" id="PF13411">
    <property type="entry name" value="MerR_1"/>
    <property type="match status" value="1"/>
</dbReference>
<dbReference type="InterPro" id="IPR000551">
    <property type="entry name" value="MerR-type_HTH_dom"/>
</dbReference>
<dbReference type="PROSITE" id="PS00552">
    <property type="entry name" value="HTH_MERR_1"/>
    <property type="match status" value="1"/>
</dbReference>
<gene>
    <name evidence="4" type="ORF">BBD41_15305</name>
</gene>
<dbReference type="PROSITE" id="PS50937">
    <property type="entry name" value="HTH_MERR_2"/>
    <property type="match status" value="1"/>
</dbReference>
<dbReference type="SUPFAM" id="SSF55136">
    <property type="entry name" value="Probable bacterial effector-binding domain"/>
    <property type="match status" value="1"/>
</dbReference>
<dbReference type="InterPro" id="IPR011256">
    <property type="entry name" value="Reg_factor_effector_dom_sf"/>
</dbReference>
<name>A0A1B2E1J4_9BACL</name>